<gene>
    <name evidence="2" type="ORF">D0Y65_012937</name>
</gene>
<organism evidence="2 3">
    <name type="scientific">Glycine soja</name>
    <name type="common">Wild soybean</name>
    <dbReference type="NCBI Taxonomy" id="3848"/>
    <lineage>
        <taxon>Eukaryota</taxon>
        <taxon>Viridiplantae</taxon>
        <taxon>Streptophyta</taxon>
        <taxon>Embryophyta</taxon>
        <taxon>Tracheophyta</taxon>
        <taxon>Spermatophyta</taxon>
        <taxon>Magnoliopsida</taxon>
        <taxon>eudicotyledons</taxon>
        <taxon>Gunneridae</taxon>
        <taxon>Pentapetalae</taxon>
        <taxon>rosids</taxon>
        <taxon>fabids</taxon>
        <taxon>Fabales</taxon>
        <taxon>Fabaceae</taxon>
        <taxon>Papilionoideae</taxon>
        <taxon>50 kb inversion clade</taxon>
        <taxon>NPAAA clade</taxon>
        <taxon>indigoferoid/millettioid clade</taxon>
        <taxon>Phaseoleae</taxon>
        <taxon>Glycine</taxon>
        <taxon>Glycine subgen. Soja</taxon>
    </lineage>
</organism>
<evidence type="ECO:0000313" key="3">
    <source>
        <dbReference type="Proteomes" id="UP000289340"/>
    </source>
</evidence>
<name>A0A445KS15_GLYSO</name>
<keyword evidence="1" id="KW-1133">Transmembrane helix</keyword>
<keyword evidence="1" id="KW-0472">Membrane</keyword>
<evidence type="ECO:0000313" key="2">
    <source>
        <dbReference type="EMBL" id="RZC13585.1"/>
    </source>
</evidence>
<protein>
    <submittedName>
        <fullName evidence="2">Uncharacterized protein</fullName>
    </submittedName>
</protein>
<reference evidence="2 3" key="1">
    <citation type="submission" date="2018-09" db="EMBL/GenBank/DDBJ databases">
        <title>A high-quality reference genome of wild soybean provides a powerful tool to mine soybean genomes.</title>
        <authorList>
            <person name="Xie M."/>
            <person name="Chung C.Y.L."/>
            <person name="Li M.-W."/>
            <person name="Wong F.-L."/>
            <person name="Chan T.-F."/>
            <person name="Lam H.-M."/>
        </authorList>
    </citation>
    <scope>NUCLEOTIDE SEQUENCE [LARGE SCALE GENOMIC DNA]</scope>
    <source>
        <strain evidence="3">cv. W05</strain>
        <tissue evidence="2">Hypocotyl of etiolated seedlings</tissue>
    </source>
</reference>
<feature type="transmembrane region" description="Helical" evidence="1">
    <location>
        <begin position="33"/>
        <end position="51"/>
    </location>
</feature>
<accession>A0A445KS15</accession>
<keyword evidence="1" id="KW-0812">Transmembrane</keyword>
<evidence type="ECO:0000256" key="1">
    <source>
        <dbReference type="SAM" id="Phobius"/>
    </source>
</evidence>
<sequence>MKHKELVKKKILINVRYHKIPLVAASDGEEVKYYSVFNVTVALFLLAYGFIPGPSMLVSRVLVAVLLVMLMYSYLKNWFEQGNDVERQKVKEAML</sequence>
<comment type="caution">
    <text evidence="2">The sequence shown here is derived from an EMBL/GenBank/DDBJ whole genome shotgun (WGS) entry which is preliminary data.</text>
</comment>
<keyword evidence="3" id="KW-1185">Reference proteome</keyword>
<dbReference type="EMBL" id="QZWG01000005">
    <property type="protein sequence ID" value="RZC13585.1"/>
    <property type="molecule type" value="Genomic_DNA"/>
</dbReference>
<dbReference type="AlphaFoldDB" id="A0A445KS15"/>
<proteinExistence type="predicted"/>
<dbReference type="Proteomes" id="UP000289340">
    <property type="component" value="Chromosome 5"/>
</dbReference>
<feature type="transmembrane region" description="Helical" evidence="1">
    <location>
        <begin position="57"/>
        <end position="75"/>
    </location>
</feature>